<feature type="coiled-coil region" evidence="1">
    <location>
        <begin position="596"/>
        <end position="623"/>
    </location>
</feature>
<sequence length="979" mass="109226">MPTNTPKYKGKYPSTSARVRHRYDLQRGLLSPSSSRGKAPKVHAVTRYPTPRTRWGGLQDPDQSFTTTRREPLVPIGAETLKNGIETVAQEAGWAKTQWYVHPPIPYSIASQLNPLLLGAGSNSCYRPQVGSTIAPSDARDDPRASFRYPRPAAPRPTFMAYLDRCSKSYISETHCGSSDVGEKFKGDVVYVLAHPNGWGGVQQAQLQNGGGEGGDGGRIRRRDGRGIASGVLIVDAGGGTIDITAYQKASRGRQFGRLMSLAVADLLAKATSRDPCSPTTRFERYITDKLSGTTYELDIPTGRATVSIEVRSTFSPRPDEMYYIPLAASSVHDPALGIHGGQLRIEGRIGVLSQSSSNPPRTRSSKPLNSIVVQAQCEIKTVFLVGGFSASRWLCDRIKEGLAAGAGLGLDCLTPRHITLSSRVSRMTYGTKAIVDYKESLNAHFHRRHRVTNRPSQWATRLARFVRRDFAREHKGENHQKSSVVAIGFTKSLPKKKVSRYGMAYYEISFQIAILFGLTELNAQIIYKENGLEKRRATLLNPLQGFILTISLQYLGDRDWLAFSTGSEKSVEMAPKKPQQWTAEVDGLRAIIQEMAGKIDTVDSLERRIEALESQCQEESKRVSTYFDMVVRMGQITAQSFGHWKEREKQGKRTRRELEGRVEDAEERYQRAERQLDAAEHFRSTADEYSGADIAAAVERLNDIVYQCACTLADRALEEVGSTSQSAEAITGLQKQQRLSTKEVKKEWEGYLVQQMVSEAEGKNPAFLKSMIQSLVARWCYQAIKAWCRQNPDTGDTMKAIWDGIKEKYDFGIAKNWLAILHSQLDAGDIDTSEVLRAIWHLMVVAGWKGSPDTLKVITKDRFDGIIELVLKIREMIFEGVLSVEFEVLYPEKQTPYLPEQMDIVGEAGVGEEDPKDWDGLPIDFPTGLVAIEYELWNQHGTPQGWTANGQQWPLPPGTLDFRGYSEGIYILPKTSPR</sequence>
<accession>A0A4Y7TUS9</accession>
<comment type="caution">
    <text evidence="3">The sequence shown here is derived from an EMBL/GenBank/DDBJ whole genome shotgun (WGS) entry which is preliminary data.</text>
</comment>
<keyword evidence="4" id="KW-1185">Reference proteome</keyword>
<keyword evidence="1" id="KW-0175">Coiled coil</keyword>
<dbReference type="EMBL" id="QPFP01000003">
    <property type="protein sequence ID" value="TEB37935.1"/>
    <property type="molecule type" value="Genomic_DNA"/>
</dbReference>
<evidence type="ECO:0000313" key="4">
    <source>
        <dbReference type="Proteomes" id="UP000298030"/>
    </source>
</evidence>
<dbReference type="AlphaFoldDB" id="A0A4Y7TUS9"/>
<protein>
    <submittedName>
        <fullName evidence="3">Uncharacterized protein</fullName>
    </submittedName>
</protein>
<dbReference type="STRING" id="71717.A0A4Y7TUS9"/>
<name>A0A4Y7TUS9_COPMI</name>
<dbReference type="Proteomes" id="UP000298030">
    <property type="component" value="Unassembled WGS sequence"/>
</dbReference>
<feature type="coiled-coil region" evidence="1">
    <location>
        <begin position="649"/>
        <end position="683"/>
    </location>
</feature>
<feature type="region of interest" description="Disordered" evidence="2">
    <location>
        <begin position="132"/>
        <end position="151"/>
    </location>
</feature>
<dbReference type="OrthoDB" id="2963168at2759"/>
<evidence type="ECO:0000256" key="2">
    <source>
        <dbReference type="SAM" id="MobiDB-lite"/>
    </source>
</evidence>
<organism evidence="3 4">
    <name type="scientific">Coprinellus micaceus</name>
    <name type="common">Glistening ink-cap mushroom</name>
    <name type="synonym">Coprinus micaceus</name>
    <dbReference type="NCBI Taxonomy" id="71717"/>
    <lineage>
        <taxon>Eukaryota</taxon>
        <taxon>Fungi</taxon>
        <taxon>Dikarya</taxon>
        <taxon>Basidiomycota</taxon>
        <taxon>Agaricomycotina</taxon>
        <taxon>Agaricomycetes</taxon>
        <taxon>Agaricomycetidae</taxon>
        <taxon>Agaricales</taxon>
        <taxon>Agaricineae</taxon>
        <taxon>Psathyrellaceae</taxon>
        <taxon>Coprinellus</taxon>
    </lineage>
</organism>
<evidence type="ECO:0000313" key="3">
    <source>
        <dbReference type="EMBL" id="TEB37935.1"/>
    </source>
</evidence>
<evidence type="ECO:0000256" key="1">
    <source>
        <dbReference type="SAM" id="Coils"/>
    </source>
</evidence>
<proteinExistence type="predicted"/>
<reference evidence="3 4" key="1">
    <citation type="journal article" date="2019" name="Nat. Ecol. Evol.">
        <title>Megaphylogeny resolves global patterns of mushroom evolution.</title>
        <authorList>
            <person name="Varga T."/>
            <person name="Krizsan K."/>
            <person name="Foldi C."/>
            <person name="Dima B."/>
            <person name="Sanchez-Garcia M."/>
            <person name="Sanchez-Ramirez S."/>
            <person name="Szollosi G.J."/>
            <person name="Szarkandi J.G."/>
            <person name="Papp V."/>
            <person name="Albert L."/>
            <person name="Andreopoulos W."/>
            <person name="Angelini C."/>
            <person name="Antonin V."/>
            <person name="Barry K.W."/>
            <person name="Bougher N.L."/>
            <person name="Buchanan P."/>
            <person name="Buyck B."/>
            <person name="Bense V."/>
            <person name="Catcheside P."/>
            <person name="Chovatia M."/>
            <person name="Cooper J."/>
            <person name="Damon W."/>
            <person name="Desjardin D."/>
            <person name="Finy P."/>
            <person name="Geml J."/>
            <person name="Haridas S."/>
            <person name="Hughes K."/>
            <person name="Justo A."/>
            <person name="Karasinski D."/>
            <person name="Kautmanova I."/>
            <person name="Kiss B."/>
            <person name="Kocsube S."/>
            <person name="Kotiranta H."/>
            <person name="LaButti K.M."/>
            <person name="Lechner B.E."/>
            <person name="Liimatainen K."/>
            <person name="Lipzen A."/>
            <person name="Lukacs Z."/>
            <person name="Mihaltcheva S."/>
            <person name="Morgado L.N."/>
            <person name="Niskanen T."/>
            <person name="Noordeloos M.E."/>
            <person name="Ohm R.A."/>
            <person name="Ortiz-Santana B."/>
            <person name="Ovrebo C."/>
            <person name="Racz N."/>
            <person name="Riley R."/>
            <person name="Savchenko A."/>
            <person name="Shiryaev A."/>
            <person name="Soop K."/>
            <person name="Spirin V."/>
            <person name="Szebenyi C."/>
            <person name="Tomsovsky M."/>
            <person name="Tulloss R.E."/>
            <person name="Uehling J."/>
            <person name="Grigoriev I.V."/>
            <person name="Vagvolgyi C."/>
            <person name="Papp T."/>
            <person name="Martin F.M."/>
            <person name="Miettinen O."/>
            <person name="Hibbett D.S."/>
            <person name="Nagy L.G."/>
        </authorList>
    </citation>
    <scope>NUCLEOTIDE SEQUENCE [LARGE SCALE GENOMIC DNA]</scope>
    <source>
        <strain evidence="3 4">FP101781</strain>
    </source>
</reference>
<gene>
    <name evidence="3" type="ORF">FA13DRAFT_1705021</name>
</gene>